<name>A0A0H4XWU8_9POXV</name>
<dbReference type="RefSeq" id="YP_009162554.1">
    <property type="nucleotide sequence ID" value="NC_027707.1"/>
</dbReference>
<dbReference type="Proteomes" id="UP000105007">
    <property type="component" value="Segment"/>
</dbReference>
<keyword evidence="2" id="KW-1185">Reference proteome</keyword>
<dbReference type="EMBL" id="KT159937">
    <property type="protein sequence ID" value="AKR04306.1"/>
    <property type="molecule type" value="Genomic_DNA"/>
</dbReference>
<reference evidence="1 2" key="1">
    <citation type="journal article" date="2015" name="J. Virol.">
        <title>Salmon gill poxvirus, the deepest representative of the Chordopoxvirinae.</title>
        <authorList>
            <person name="Gjessing M.C."/>
            <person name="Yutin N."/>
            <person name="Tengs T."/>
            <person name="Senkevich T."/>
            <person name="Koonin E.V."/>
            <person name="Ronning H.P."/>
            <person name="Alarson M."/>
            <person name="Ylving S."/>
            <person name="Lie K.-I."/>
            <person name="Saure B."/>
            <person name="Tran L."/>
            <person name="Moss B."/>
            <person name="Dale O.B."/>
        </authorList>
    </citation>
    <scope>NUCLEOTIDE SEQUENCE [LARGE SCALE GENOMIC DNA]</scope>
    <source>
        <strain evidence="1">2012-04-F277-L3G</strain>
    </source>
</reference>
<dbReference type="KEGG" id="vg:25392349"/>
<proteinExistence type="predicted"/>
<accession>A0A0H4XWU8</accession>
<evidence type="ECO:0000313" key="2">
    <source>
        <dbReference type="Proteomes" id="UP000105007"/>
    </source>
</evidence>
<gene>
    <name evidence="1" type="ORF">SGPV182</name>
</gene>
<organism evidence="1 2">
    <name type="scientific">Salmon gill poxvirus</name>
    <dbReference type="NCBI Taxonomy" id="1680908"/>
    <lineage>
        <taxon>Viruses</taxon>
        <taxon>Varidnaviria</taxon>
        <taxon>Bamfordvirae</taxon>
        <taxon>Nucleocytoviricota</taxon>
        <taxon>Pokkesviricetes</taxon>
        <taxon>Chitovirales</taxon>
        <taxon>Poxviridae</taxon>
        <taxon>Chordopoxvirinae</taxon>
        <taxon>Salmonpoxvirus</taxon>
        <taxon>Salmonpoxvirus gillpox</taxon>
        <taxon>Salmon gillpox virus</taxon>
    </lineage>
</organism>
<dbReference type="GeneID" id="25392349"/>
<sequence>MADLKITDRLILWVNRYSKSLMILCQDIDTEISFSDYLVWVWSSVCQINTILTQENIHSTITPDVNNESIGMSDYQLVNLLLYCIIQTQKCICKKYKNYCCVNWILNNKSVKFPNVCWNTKKYLDKNWTFDRLCLSPTVLNHCPKSVAQKAIKSCTMTYNIFNIMIKQHRDVLTVSNKLYQMMVPSMSIMIPDPYSPVNDNVTAMSTTCDLDIIFQSLKTDKTIIEQNNTKEIRSAFNLIYSVGEDA</sequence>
<protein>
    <submittedName>
        <fullName evidence="1">Uncharacterized protein</fullName>
    </submittedName>
</protein>
<evidence type="ECO:0000313" key="1">
    <source>
        <dbReference type="EMBL" id="AKR04306.1"/>
    </source>
</evidence>